<dbReference type="GO" id="GO:0005525">
    <property type="term" value="F:GTP binding"/>
    <property type="evidence" value="ECO:0007669"/>
    <property type="project" value="InterPro"/>
</dbReference>
<evidence type="ECO:0000259" key="3">
    <source>
        <dbReference type="Pfam" id="PF01926"/>
    </source>
</evidence>
<dbReference type="InterPro" id="IPR013785">
    <property type="entry name" value="Aldolase_TIM"/>
</dbReference>
<dbReference type="PANTHER" id="PTHR43681">
    <property type="entry name" value="TRANSMEMBRANE GTPASE FZO"/>
    <property type="match status" value="1"/>
</dbReference>
<dbReference type="CDD" id="cd09912">
    <property type="entry name" value="DLP_2"/>
    <property type="match status" value="1"/>
</dbReference>
<feature type="region of interest" description="Disordered" evidence="2">
    <location>
        <begin position="83"/>
        <end position="110"/>
    </location>
</feature>
<dbReference type="InterPro" id="IPR006073">
    <property type="entry name" value="GTP-bd"/>
</dbReference>
<dbReference type="InterPro" id="IPR027417">
    <property type="entry name" value="P-loop_NTPase"/>
</dbReference>
<evidence type="ECO:0000313" key="4">
    <source>
        <dbReference type="EMBL" id="MBX17161.1"/>
    </source>
</evidence>
<dbReference type="Gene3D" id="3.40.50.300">
    <property type="entry name" value="P-loop containing nucleotide triphosphate hydrolases"/>
    <property type="match status" value="1"/>
</dbReference>
<protein>
    <submittedName>
        <fullName evidence="4">Uncharacterized protein MANES_05G076100</fullName>
    </submittedName>
</protein>
<feature type="compositionally biased region" description="Polar residues" evidence="2">
    <location>
        <begin position="92"/>
        <end position="104"/>
    </location>
</feature>
<dbReference type="SUPFAM" id="SSF51391">
    <property type="entry name" value="Thiamin phosphate synthase"/>
    <property type="match status" value="1"/>
</dbReference>
<dbReference type="GO" id="GO:0031969">
    <property type="term" value="C:chloroplast membrane"/>
    <property type="evidence" value="ECO:0007669"/>
    <property type="project" value="TreeGrafter"/>
</dbReference>
<accession>A0A2P2LGR7</accession>
<dbReference type="PANTHER" id="PTHR43681:SF1">
    <property type="entry name" value="SARCALUMENIN"/>
    <property type="match status" value="1"/>
</dbReference>
<dbReference type="Pfam" id="PF01926">
    <property type="entry name" value="MMR_HSR1"/>
    <property type="match status" value="1"/>
</dbReference>
<feature type="domain" description="G" evidence="3">
    <location>
        <begin position="400"/>
        <end position="531"/>
    </location>
</feature>
<dbReference type="InterPro" id="IPR005225">
    <property type="entry name" value="Small_GTP-bd"/>
</dbReference>
<dbReference type="FunFam" id="3.40.50.300:FF:001052">
    <property type="entry name" value="Probable transmembrane GTPase FZO-like, chloroplastic"/>
    <property type="match status" value="1"/>
</dbReference>
<dbReference type="InterPro" id="IPR051943">
    <property type="entry name" value="TRAFAC_Dynamin-like_GTPase"/>
</dbReference>
<dbReference type="EMBL" id="GGEC01036677">
    <property type="protein sequence ID" value="MBX17161.1"/>
    <property type="molecule type" value="Transcribed_RNA"/>
</dbReference>
<name>A0A2P2LGR7_RHIMU</name>
<organism evidence="4">
    <name type="scientific">Rhizophora mucronata</name>
    <name type="common">Asiatic mangrove</name>
    <dbReference type="NCBI Taxonomy" id="61149"/>
    <lineage>
        <taxon>Eukaryota</taxon>
        <taxon>Viridiplantae</taxon>
        <taxon>Streptophyta</taxon>
        <taxon>Embryophyta</taxon>
        <taxon>Tracheophyta</taxon>
        <taxon>Spermatophyta</taxon>
        <taxon>Magnoliopsida</taxon>
        <taxon>eudicotyledons</taxon>
        <taxon>Gunneridae</taxon>
        <taxon>Pentapetalae</taxon>
        <taxon>rosids</taxon>
        <taxon>fabids</taxon>
        <taxon>Malpighiales</taxon>
        <taxon>Rhizophoraceae</taxon>
        <taxon>Rhizophora</taxon>
    </lineage>
</organism>
<keyword evidence="1" id="KW-0175">Coiled coil</keyword>
<dbReference type="GO" id="GO:0010027">
    <property type="term" value="P:thylakoid membrane organization"/>
    <property type="evidence" value="ECO:0007669"/>
    <property type="project" value="TreeGrafter"/>
</dbReference>
<reference evidence="4" key="1">
    <citation type="submission" date="2018-02" db="EMBL/GenBank/DDBJ databases">
        <title>Rhizophora mucronata_Transcriptome.</title>
        <authorList>
            <person name="Meera S.P."/>
            <person name="Sreeshan A."/>
            <person name="Augustine A."/>
        </authorList>
    </citation>
    <scope>NUCLEOTIDE SEQUENCE</scope>
    <source>
        <tissue evidence="4">Leaf</tissue>
    </source>
</reference>
<dbReference type="SUPFAM" id="SSF52540">
    <property type="entry name" value="P-loop containing nucleoside triphosphate hydrolases"/>
    <property type="match status" value="1"/>
</dbReference>
<sequence length="951" mass="106411">MGFSLSLSPSLLFCLQKRKGNKENYCCFFLNSNSMLPLLCLPNLNSKSFVFLTQSVVSFPGLKSTQSHRTHHFTVHSIQGKHYQQQRREEQSTNQRLPSQQSPRTLFPGGFKRPEIKVPSVALQLSPDEVLAGPDALDFVDKAVSKWVGIVVLDGGDGSGKRLYDAACFLKSVVRDRAFFLIAERVDIASAVNASGVSLSDQGLPVIVARNMMMDTRPELVVLPLVARNVQTPNAALNASKSEGADFLIYNLSRGKNFDQGMNFGFEEIKVPIFIKCATNKEAWSFMEASKFVSAGASGLVMSLEDLRLFSDDALHHLFNSGDSENPNNVKVLDVENDNHQAKRVAGFIKLEDREKQLIETERSVLLEAINVFQKAAPMMEEASLLIDATSRIDEPFLLAIVGEFNSGKSTVINALLGERFLNEGVVPTTNEITFLRYSKYSERQQRCERHPDGQFICYLPAPILKEMNIVDTPGTNVILQRQQRLTEEFVPRADLLLFVISADRPLTESEVAFLRYTQQWKKKVVFLLNKSDLYQNASELKEAISFIKENARKFLNTEDVLLYPVSARSALEAKLLSFSNTGIDGREPSASESHWKVSNFSEFEKFLYSFLDGSTRMGMERMKLKLETPIAIAERLLSACETLVKEDCQKAFQDLKFVTELVDSVQDYATKMENESIYWRRKTLSLIDMAKSHVLELIKSTLQLSNLGLATSYMFKGEKSAAVPATLRIQNDIIGPALLDAQRQLAEYVLWLQSSNACEGKLYEESFNRRWPLVNPNPKVPHETHELLKKVDDISLRVIEKFSANTASKLVEQEIREVFLGTFGGLGAAGLSASLLTSVLPTTLEDLLALGLCSAGGYLAVLSFPARRQGIVDKVNRIADGLAREVEDAMQKDLLETIGNLGNFVETIGKPYQDAAQQRLDKLLEIQDELSNVEKKLRTLQIEIQNLHVL</sequence>
<dbReference type="FunFam" id="3.20.20.70:FF:000243">
    <property type="entry name" value="Probable transmembrane GTPase FZO-like, chloroplastic"/>
    <property type="match status" value="1"/>
</dbReference>
<proteinExistence type="predicted"/>
<dbReference type="NCBIfam" id="TIGR00231">
    <property type="entry name" value="small_GTP"/>
    <property type="match status" value="1"/>
</dbReference>
<dbReference type="Gene3D" id="3.20.20.70">
    <property type="entry name" value="Aldolase class I"/>
    <property type="match status" value="1"/>
</dbReference>
<evidence type="ECO:0000256" key="2">
    <source>
        <dbReference type="SAM" id="MobiDB-lite"/>
    </source>
</evidence>
<feature type="coiled-coil region" evidence="1">
    <location>
        <begin position="917"/>
        <end position="951"/>
    </location>
</feature>
<evidence type="ECO:0000256" key="1">
    <source>
        <dbReference type="SAM" id="Coils"/>
    </source>
</evidence>
<dbReference type="InterPro" id="IPR036206">
    <property type="entry name" value="ThiamineP_synth_sf"/>
</dbReference>
<dbReference type="AlphaFoldDB" id="A0A2P2LGR7"/>